<feature type="compositionally biased region" description="Low complexity" evidence="1">
    <location>
        <begin position="477"/>
        <end position="486"/>
    </location>
</feature>
<organism evidence="2 3">
    <name type="scientific">Podospora fimiseda</name>
    <dbReference type="NCBI Taxonomy" id="252190"/>
    <lineage>
        <taxon>Eukaryota</taxon>
        <taxon>Fungi</taxon>
        <taxon>Dikarya</taxon>
        <taxon>Ascomycota</taxon>
        <taxon>Pezizomycotina</taxon>
        <taxon>Sordariomycetes</taxon>
        <taxon>Sordariomycetidae</taxon>
        <taxon>Sordariales</taxon>
        <taxon>Podosporaceae</taxon>
        <taxon>Podospora</taxon>
    </lineage>
</organism>
<evidence type="ECO:0000313" key="2">
    <source>
        <dbReference type="EMBL" id="KAK4228002.1"/>
    </source>
</evidence>
<feature type="region of interest" description="Disordered" evidence="1">
    <location>
        <begin position="239"/>
        <end position="297"/>
    </location>
</feature>
<dbReference type="AlphaFoldDB" id="A0AAN7H043"/>
<accession>A0AAN7H043</accession>
<protein>
    <submittedName>
        <fullName evidence="2">Uncharacterized protein</fullName>
    </submittedName>
</protein>
<sequence>MAEPSPHPVRKNGHLVALEGPADIVSTQLRLLPTSRHILVLSGLEHYLPNDTKDEEPFSPRQFIHRIHKAFEARQTEAQEFLRQSAPGEVRFVFTHGGTVGAQTHCLSAISEHVTGGNRDEADALFNRLVSNGLDGLVTETQAVYHKASVVTWEDKSTELKPTVLRPRPFRKFKQPDWNPTNATGGLFDICEDPIIRAMRAAEALDKETEFLQPVSHDVDLTVRVVEIKKPNATRSLSLSAVESAKNLPGSTAPSPPGGPEAPPSSASSESDPLLPVNKGAIPDLPPKIPPRRRPLRIHIPTPSLSWKGKAEVKVDEEISPTAPNSLPPTAESIDEKGPWTAETYTPSIREQSDRRKVHRAIQQSTKVDWGMFEKWGQNASPLPEPELEAAPTPVLQLGEDLVIYLSPEEHDGTLKFVFEGFNNGNYNDRVSMASEDSVSKVSNSSPKSSKERRTSVNSFNSWRSSWGDGALVHGLPTPGSSPTPSKARPVSVSGPEQRLYRLNVGKETPLSLQNSIRLLLRSRFWSANRPSKAPPSPKPSVPERSWSPLACGADATFGMGQTKRVDMILAIGAEGGVKPYEMAPVTEGIENLGQKRTGGTLCARLKLRSLIAGAMQAFTSLPLTRQCQGNPFSDRELLAALIIPQLEAFLHRNKDIRLVLIEYPAEHLGTVIAMQQLIGTESMKVVGILNSEGDGSSLMRPLTAPPRPESKKTTGAKFQNEFGDKVLALMGGCSFSKANFLLASSASEYERAVFIAAIRESLISVSDFYIPETPLYKSSSSDKKSNRRPTLNISRSASTSHTSKVKTHGVMASRLDTPPASPADSYLPTGGLRSATQGALVDKDRVPRSYNKSNRITDRVRWADVNYESSQSQTTTSSSSRMAKSVTMTAFQRSKVDNDHDDDDEDEDERRLMPLYLQRQVERRQSRKALKVLGLPYDY</sequence>
<feature type="compositionally biased region" description="Acidic residues" evidence="1">
    <location>
        <begin position="900"/>
        <end position="909"/>
    </location>
</feature>
<dbReference type="EMBL" id="MU865324">
    <property type="protein sequence ID" value="KAK4228002.1"/>
    <property type="molecule type" value="Genomic_DNA"/>
</dbReference>
<gene>
    <name evidence="2" type="ORF">QBC38DRAFT_170343</name>
</gene>
<keyword evidence="3" id="KW-1185">Reference proteome</keyword>
<evidence type="ECO:0000313" key="3">
    <source>
        <dbReference type="Proteomes" id="UP001301958"/>
    </source>
</evidence>
<name>A0AAN7H043_9PEZI</name>
<feature type="compositionally biased region" description="Low complexity" evidence="1">
    <location>
        <begin position="264"/>
        <end position="276"/>
    </location>
</feature>
<reference evidence="2" key="2">
    <citation type="submission" date="2023-05" db="EMBL/GenBank/DDBJ databases">
        <authorList>
            <consortium name="Lawrence Berkeley National Laboratory"/>
            <person name="Steindorff A."/>
            <person name="Hensen N."/>
            <person name="Bonometti L."/>
            <person name="Westerberg I."/>
            <person name="Brannstrom I.O."/>
            <person name="Guillou S."/>
            <person name="Cros-Aarteil S."/>
            <person name="Calhoun S."/>
            <person name="Haridas S."/>
            <person name="Kuo A."/>
            <person name="Mondo S."/>
            <person name="Pangilinan J."/>
            <person name="Riley R."/>
            <person name="Labutti K."/>
            <person name="Andreopoulos B."/>
            <person name="Lipzen A."/>
            <person name="Chen C."/>
            <person name="Yanf M."/>
            <person name="Daum C."/>
            <person name="Ng V."/>
            <person name="Clum A."/>
            <person name="Ohm R."/>
            <person name="Martin F."/>
            <person name="Silar P."/>
            <person name="Natvig D."/>
            <person name="Lalanne C."/>
            <person name="Gautier V."/>
            <person name="Ament-Velasquez S.L."/>
            <person name="Kruys A."/>
            <person name="Hutchinson M.I."/>
            <person name="Powell A.J."/>
            <person name="Barry K."/>
            <person name="Miller A.N."/>
            <person name="Grigoriev I.V."/>
            <person name="Debuchy R."/>
            <person name="Gladieux P."/>
            <person name="Thoren M.H."/>
            <person name="Johannesson H."/>
        </authorList>
    </citation>
    <scope>NUCLEOTIDE SEQUENCE</scope>
    <source>
        <strain evidence="2">CBS 990.96</strain>
    </source>
</reference>
<feature type="region of interest" description="Disordered" evidence="1">
    <location>
        <begin position="868"/>
        <end position="912"/>
    </location>
</feature>
<evidence type="ECO:0000256" key="1">
    <source>
        <dbReference type="SAM" id="MobiDB-lite"/>
    </source>
</evidence>
<proteinExistence type="predicted"/>
<comment type="caution">
    <text evidence="2">The sequence shown here is derived from an EMBL/GenBank/DDBJ whole genome shotgun (WGS) entry which is preliminary data.</text>
</comment>
<feature type="compositionally biased region" description="Pro residues" evidence="1">
    <location>
        <begin position="254"/>
        <end position="263"/>
    </location>
</feature>
<feature type="region of interest" description="Disordered" evidence="1">
    <location>
        <begin position="777"/>
        <end position="853"/>
    </location>
</feature>
<feature type="compositionally biased region" description="Polar residues" evidence="1">
    <location>
        <begin position="456"/>
        <end position="465"/>
    </location>
</feature>
<reference evidence="2" key="1">
    <citation type="journal article" date="2023" name="Mol. Phylogenet. Evol.">
        <title>Genome-scale phylogeny and comparative genomics of the fungal order Sordariales.</title>
        <authorList>
            <person name="Hensen N."/>
            <person name="Bonometti L."/>
            <person name="Westerberg I."/>
            <person name="Brannstrom I.O."/>
            <person name="Guillou S."/>
            <person name="Cros-Aarteil S."/>
            <person name="Calhoun S."/>
            <person name="Haridas S."/>
            <person name="Kuo A."/>
            <person name="Mondo S."/>
            <person name="Pangilinan J."/>
            <person name="Riley R."/>
            <person name="LaButti K."/>
            <person name="Andreopoulos B."/>
            <person name="Lipzen A."/>
            <person name="Chen C."/>
            <person name="Yan M."/>
            <person name="Daum C."/>
            <person name="Ng V."/>
            <person name="Clum A."/>
            <person name="Steindorff A."/>
            <person name="Ohm R.A."/>
            <person name="Martin F."/>
            <person name="Silar P."/>
            <person name="Natvig D.O."/>
            <person name="Lalanne C."/>
            <person name="Gautier V."/>
            <person name="Ament-Velasquez S.L."/>
            <person name="Kruys A."/>
            <person name="Hutchinson M.I."/>
            <person name="Powell A.J."/>
            <person name="Barry K."/>
            <person name="Miller A.N."/>
            <person name="Grigoriev I.V."/>
            <person name="Debuchy R."/>
            <person name="Gladieux P."/>
            <person name="Hiltunen Thoren M."/>
            <person name="Johannesson H."/>
        </authorList>
    </citation>
    <scope>NUCLEOTIDE SEQUENCE</scope>
    <source>
        <strain evidence="2">CBS 990.96</strain>
    </source>
</reference>
<feature type="region of interest" description="Disordered" evidence="1">
    <location>
        <begin position="434"/>
        <end position="495"/>
    </location>
</feature>
<feature type="compositionally biased region" description="Low complexity" evidence="1">
    <location>
        <begin position="870"/>
        <end position="881"/>
    </location>
</feature>
<dbReference type="Proteomes" id="UP001301958">
    <property type="component" value="Unassembled WGS sequence"/>
</dbReference>
<feature type="compositionally biased region" description="Polar residues" evidence="1">
    <location>
        <begin position="789"/>
        <end position="803"/>
    </location>
</feature>